<evidence type="ECO:0000313" key="3">
    <source>
        <dbReference type="EMBL" id="PPK68446.1"/>
    </source>
</evidence>
<dbReference type="PANTHER" id="PTHR33055:SF3">
    <property type="entry name" value="PUTATIVE TRANSPOSASE FOR IS117-RELATED"/>
    <property type="match status" value="1"/>
</dbReference>
<feature type="compositionally biased region" description="Low complexity" evidence="1">
    <location>
        <begin position="93"/>
        <end position="114"/>
    </location>
</feature>
<feature type="region of interest" description="Disordered" evidence="1">
    <location>
        <begin position="290"/>
        <end position="326"/>
    </location>
</feature>
<proteinExistence type="predicted"/>
<dbReference type="Proteomes" id="UP000239203">
    <property type="component" value="Unassembled WGS sequence"/>
</dbReference>
<dbReference type="Pfam" id="PF01548">
    <property type="entry name" value="DEDD_Tnp_IS110"/>
    <property type="match status" value="1"/>
</dbReference>
<dbReference type="GO" id="GO:0003677">
    <property type="term" value="F:DNA binding"/>
    <property type="evidence" value="ECO:0007669"/>
    <property type="project" value="InterPro"/>
</dbReference>
<protein>
    <submittedName>
        <fullName evidence="3">Transposase</fullName>
    </submittedName>
</protein>
<evidence type="ECO:0000313" key="4">
    <source>
        <dbReference type="Proteomes" id="UP000239203"/>
    </source>
</evidence>
<comment type="caution">
    <text evidence="3">The sequence shown here is derived from an EMBL/GenBank/DDBJ whole genome shotgun (WGS) entry which is preliminary data.</text>
</comment>
<dbReference type="InterPro" id="IPR047650">
    <property type="entry name" value="Transpos_IS110"/>
</dbReference>
<dbReference type="GO" id="GO:0006313">
    <property type="term" value="P:DNA transposition"/>
    <property type="evidence" value="ECO:0007669"/>
    <property type="project" value="InterPro"/>
</dbReference>
<feature type="region of interest" description="Disordered" evidence="1">
    <location>
        <begin position="93"/>
        <end position="118"/>
    </location>
</feature>
<feature type="domain" description="Transposase IS110-like N-terminal" evidence="2">
    <location>
        <begin position="9"/>
        <end position="91"/>
    </location>
</feature>
<accession>A0A2S6GTC9</accession>
<dbReference type="PANTHER" id="PTHR33055">
    <property type="entry name" value="TRANSPOSASE FOR INSERTION SEQUENCE ELEMENT IS1111A"/>
    <property type="match status" value="1"/>
</dbReference>
<sequence>MSSGYGMFLGLDVGKGERHAVGLDPTGKRLHDGPLPNSEPKLRALFDKLAVHGPLVVVDQPATIGALPVAVARAAGHQVAYLPGLAELDVRSASTTTSPVRPPASATASAVSSPPSTPALERAIGSRITHSAVLEILWRCGGPAGIREAGRRKPTTIATKHVPRMGERLVAAILTALDEQTVTVPGTTAADNVLPRLADSLKTVLAQCKQVTDEVEEIRDAHPLAGVLISMPDIGVRTAARILLEIGDATNDEPVVLTKAHRHQHARVEQPEVVRRQVRGLLAGEVADVVPGLPGEPGDPQAEPHVVAQRQADHSHPGEAPPLSFGLRACGRTRERTDPPPRPLLPTCGG</sequence>
<gene>
    <name evidence="3" type="ORF">CLV40_105169</name>
</gene>
<dbReference type="EMBL" id="PTIX01000005">
    <property type="protein sequence ID" value="PPK68446.1"/>
    <property type="molecule type" value="Genomic_DNA"/>
</dbReference>
<dbReference type="InterPro" id="IPR002525">
    <property type="entry name" value="Transp_IS110-like_N"/>
</dbReference>
<dbReference type="AlphaFoldDB" id="A0A2S6GTC9"/>
<keyword evidence="4" id="KW-1185">Reference proteome</keyword>
<reference evidence="3 4" key="1">
    <citation type="submission" date="2018-02" db="EMBL/GenBank/DDBJ databases">
        <title>Genomic Encyclopedia of Archaeal and Bacterial Type Strains, Phase II (KMG-II): from individual species to whole genera.</title>
        <authorList>
            <person name="Goeker M."/>
        </authorList>
    </citation>
    <scope>NUCLEOTIDE SEQUENCE [LARGE SCALE GENOMIC DNA]</scope>
    <source>
        <strain evidence="3 4">YU 961-1</strain>
    </source>
</reference>
<name>A0A2S6GTC9_9PSEU</name>
<evidence type="ECO:0000256" key="1">
    <source>
        <dbReference type="SAM" id="MobiDB-lite"/>
    </source>
</evidence>
<organism evidence="3 4">
    <name type="scientific">Actinokineospora auranticolor</name>
    <dbReference type="NCBI Taxonomy" id="155976"/>
    <lineage>
        <taxon>Bacteria</taxon>
        <taxon>Bacillati</taxon>
        <taxon>Actinomycetota</taxon>
        <taxon>Actinomycetes</taxon>
        <taxon>Pseudonocardiales</taxon>
        <taxon>Pseudonocardiaceae</taxon>
        <taxon>Actinokineospora</taxon>
    </lineage>
</organism>
<feature type="region of interest" description="Disordered" evidence="1">
    <location>
        <begin position="331"/>
        <end position="350"/>
    </location>
</feature>
<dbReference type="GO" id="GO:0004803">
    <property type="term" value="F:transposase activity"/>
    <property type="evidence" value="ECO:0007669"/>
    <property type="project" value="InterPro"/>
</dbReference>
<evidence type="ECO:0000259" key="2">
    <source>
        <dbReference type="Pfam" id="PF01548"/>
    </source>
</evidence>